<keyword evidence="2" id="KW-1185">Reference proteome</keyword>
<dbReference type="EMBL" id="NHOG01000002">
    <property type="protein sequence ID" value="OVZ83485.1"/>
    <property type="molecule type" value="Genomic_DNA"/>
</dbReference>
<evidence type="ECO:0000313" key="1">
    <source>
        <dbReference type="EMBL" id="OVZ83485.1"/>
    </source>
</evidence>
<accession>A0AB73Q896</accession>
<comment type="caution">
    <text evidence="1">The sequence shown here is derived from an EMBL/GenBank/DDBJ whole genome shotgun (WGS) entry which is preliminary data.</text>
</comment>
<evidence type="ECO:0000313" key="2">
    <source>
        <dbReference type="Proteomes" id="UP000195840"/>
    </source>
</evidence>
<dbReference type="Proteomes" id="UP000195840">
    <property type="component" value="Unassembled WGS sequence"/>
</dbReference>
<protein>
    <submittedName>
        <fullName evidence="1">Uncharacterized protein</fullName>
    </submittedName>
</protein>
<sequence>MAYAKEEMMAALNTLSPEIMRAIKIKMVVNEIYGNKSPERVLGILIASASASATAAPYPLKYGKRDHFG</sequence>
<name>A0AB73Q896_YERKR</name>
<proteinExistence type="predicted"/>
<dbReference type="AlphaFoldDB" id="A0AB73Q896"/>
<gene>
    <name evidence="1" type="ORF">CBW52_02220</name>
</gene>
<reference evidence="1 2" key="1">
    <citation type="submission" date="2017-05" db="EMBL/GenBank/DDBJ databases">
        <title>Whole genome sequencing of Yersinia kristensenii.</title>
        <authorList>
            <person name="Campioni F."/>
        </authorList>
    </citation>
    <scope>NUCLEOTIDE SEQUENCE [LARGE SCALE GENOMIC DNA]</scope>
    <source>
        <strain evidence="1 2">CFSAN060538</strain>
    </source>
</reference>
<organism evidence="1 2">
    <name type="scientific">Yersinia kristensenii</name>
    <dbReference type="NCBI Taxonomy" id="28152"/>
    <lineage>
        <taxon>Bacteria</taxon>
        <taxon>Pseudomonadati</taxon>
        <taxon>Pseudomonadota</taxon>
        <taxon>Gammaproteobacteria</taxon>
        <taxon>Enterobacterales</taxon>
        <taxon>Yersiniaceae</taxon>
        <taxon>Yersinia</taxon>
    </lineage>
</organism>